<dbReference type="RefSeq" id="WP_002179060.1">
    <property type="nucleotide sequence ID" value="NZ_AKWD02000051.1"/>
</dbReference>
<protein>
    <submittedName>
        <fullName evidence="1">PF07598 family protein</fullName>
    </submittedName>
</protein>
<proteinExistence type="predicted"/>
<evidence type="ECO:0000313" key="2">
    <source>
        <dbReference type="Proteomes" id="UP000012112"/>
    </source>
</evidence>
<reference evidence="1 2" key="1">
    <citation type="submission" date="2013-01" db="EMBL/GenBank/DDBJ databases">
        <authorList>
            <person name="Harkins D.M."/>
            <person name="Durkin A.S."/>
            <person name="Brinkac L.M."/>
            <person name="Haft D.H."/>
            <person name="Selengut J.D."/>
            <person name="Sanka R."/>
            <person name="DePew J."/>
            <person name="Purushe J."/>
            <person name="Matthias M.A."/>
            <person name="Vinetz J.M."/>
            <person name="Sutton G.G."/>
            <person name="Nierman W.C."/>
            <person name="Fouts D.E."/>
        </authorList>
    </citation>
    <scope>NUCLEOTIDE SEQUENCE [LARGE SCALE GENOMIC DNA]</scope>
    <source>
        <strain evidence="1 2">HAI1536</strain>
    </source>
</reference>
<sequence length="634" mass="72137">MARCIVLLVLIGISFTYGWSSISSSILPGSIVQRPTDKPKDKPIKIVVHDGGKYCYAPVFIRGESYIQIGGCGEQEVNNARYDVFQRISYYINDTWLCITAPEKVVQGATNWDYVNLRPCTINDSLQRWIVKDHSFWTADERYRLKDINWYAYISKNSKDSYDHTLDSSMDDWVKTVATPGNVSIKTSIAWYSGWGDGILDMPPSRYFIYVEGSDKNTTPIYYNPENGHLAQYMPVSGIFLCMHSQVGSYNWNWVRWRFCSDASTSSKDNSAYWNVYLTTTEEGGMITDYQGNILRVTKSGPNWGVAYAVKPSYLKNDTTNNPTSLFFVDSDLLNWVRYTAGNLGKTEQYCPAGNKESHNKRIRRTLPSNFQLTEEWMRRLYDIAISTSFTNPGQIHGICGVCLLHTFQMLAELQEYHSQGPLQSGGYFFDTAPNRDPFDSFRQRYPLLDTMLTDAATSYGPAYNTTRLLTLVSAMTMLPQYEWTPSMEFTRRSDMHSHIRSLIDSPPGSIWLGLMQRRESDQTLGWHALPILRTSQGLVVIPTRVSSISFDLYREYLTPSTSPAQIINDYLEEADKTLTVFVTIQLEQAYQNLFDFMISNRNCTGEGEDRRGTGGYPTSATVNQCSKGRCALP</sequence>
<dbReference type="STRING" id="28182.GCA_001568325_03076"/>
<dbReference type="EMBL" id="AKWD02000051">
    <property type="protein sequence ID" value="EMO53105.1"/>
    <property type="molecule type" value="Genomic_DNA"/>
</dbReference>
<accession>M6V8A0</accession>
<dbReference type="OrthoDB" id="5313874at2"/>
<dbReference type="AlphaFoldDB" id="M6V8A0"/>
<dbReference type="Proteomes" id="UP000012112">
    <property type="component" value="Unassembled WGS sequence"/>
</dbReference>
<name>M6V8A0_9LEPT</name>
<organism evidence="1 2">
    <name type="scientific">Leptospira noguchii</name>
    <dbReference type="NCBI Taxonomy" id="28182"/>
    <lineage>
        <taxon>Bacteria</taxon>
        <taxon>Pseudomonadati</taxon>
        <taxon>Spirochaetota</taxon>
        <taxon>Spirochaetia</taxon>
        <taxon>Leptospirales</taxon>
        <taxon>Leptospiraceae</taxon>
        <taxon>Leptospira</taxon>
    </lineage>
</organism>
<comment type="caution">
    <text evidence="1">The sequence shown here is derived from an EMBL/GenBank/DDBJ whole genome shotgun (WGS) entry which is preliminary data.</text>
</comment>
<dbReference type="InterPro" id="IPR011455">
    <property type="entry name" value="DUF1561"/>
</dbReference>
<evidence type="ECO:0000313" key="1">
    <source>
        <dbReference type="EMBL" id="EMO53105.1"/>
    </source>
</evidence>
<dbReference type="Pfam" id="PF07598">
    <property type="entry name" value="DUF1561"/>
    <property type="match status" value="1"/>
</dbReference>
<gene>
    <name evidence="1" type="ORF">LEP1GSC172_3914</name>
</gene>